<dbReference type="InterPro" id="IPR036938">
    <property type="entry name" value="PAP2/HPO_sf"/>
</dbReference>
<dbReference type="Pfam" id="PF01569">
    <property type="entry name" value="PAP2"/>
    <property type="match status" value="1"/>
</dbReference>
<dbReference type="RefSeq" id="WP_068574603.1">
    <property type="nucleotide sequence ID" value="NZ_LSRF01000058.1"/>
</dbReference>
<keyword evidence="1" id="KW-0472">Membrane</keyword>
<dbReference type="InterPro" id="IPR000326">
    <property type="entry name" value="PAP2/HPO"/>
</dbReference>
<feature type="transmembrane region" description="Helical" evidence="1">
    <location>
        <begin position="133"/>
        <end position="152"/>
    </location>
</feature>
<dbReference type="CDD" id="cd03392">
    <property type="entry name" value="PAP2_like_2"/>
    <property type="match status" value="1"/>
</dbReference>
<dbReference type="PANTHER" id="PTHR14969:SF13">
    <property type="entry name" value="AT30094P"/>
    <property type="match status" value="1"/>
</dbReference>
<name>A0A137ZZK5_9ACTN</name>
<dbReference type="STRING" id="239498.AXK60_17660"/>
<dbReference type="SMART" id="SM00014">
    <property type="entry name" value="acidPPc"/>
    <property type="match status" value="1"/>
</dbReference>
<dbReference type="SUPFAM" id="SSF48317">
    <property type="entry name" value="Acid phosphatase/Vanadium-dependent haloperoxidase"/>
    <property type="match status" value="1"/>
</dbReference>
<dbReference type="EMBL" id="LSRF01000058">
    <property type="protein sequence ID" value="KXP03631.1"/>
    <property type="molecule type" value="Genomic_DNA"/>
</dbReference>
<feature type="transmembrane region" description="Helical" evidence="1">
    <location>
        <begin position="105"/>
        <end position="126"/>
    </location>
</feature>
<keyword evidence="1" id="KW-0812">Transmembrane</keyword>
<evidence type="ECO:0000313" key="4">
    <source>
        <dbReference type="Proteomes" id="UP000070258"/>
    </source>
</evidence>
<feature type="transmembrane region" description="Helical" evidence="1">
    <location>
        <begin position="63"/>
        <end position="85"/>
    </location>
</feature>
<dbReference type="Proteomes" id="UP000070258">
    <property type="component" value="Unassembled WGS sequence"/>
</dbReference>
<feature type="domain" description="Phosphatidic acid phosphatase type 2/haloperoxidase" evidence="2">
    <location>
        <begin position="64"/>
        <end position="173"/>
    </location>
</feature>
<dbReference type="PANTHER" id="PTHR14969">
    <property type="entry name" value="SPHINGOSINE-1-PHOSPHATE PHOSPHOHYDROLASE"/>
    <property type="match status" value="1"/>
</dbReference>
<evidence type="ECO:0000313" key="3">
    <source>
        <dbReference type="EMBL" id="KXP03631.1"/>
    </source>
</evidence>
<protein>
    <recommendedName>
        <fullName evidence="2">Phosphatidic acid phosphatase type 2/haloperoxidase domain-containing protein</fullName>
    </recommendedName>
</protein>
<keyword evidence="1" id="KW-1133">Transmembrane helix</keyword>
<evidence type="ECO:0000259" key="2">
    <source>
        <dbReference type="SMART" id="SM00014"/>
    </source>
</evidence>
<feature type="transmembrane region" description="Helical" evidence="1">
    <location>
        <begin position="34"/>
        <end position="56"/>
    </location>
</feature>
<dbReference type="OrthoDB" id="5289372at2"/>
<sequence length="202" mass="21381">MVMQDGAWPNPVDRAVLDWVVSIRSEALTAVVRAITTVGNTIPMFAIAIVGFLVLLYRGRIEWALYCGLTSLSGLFLMIAVKNALGRERPPIPPRLLQIDSLSFPSGHALNSMVVLTTLAVAAHALTGRRWPLAAALAGSIAIGLSRVYLAAHWMTDVLAGWAIGLVVVALGLAVRAAVLRRIRPARAAPLDRPGGPPDAAG</sequence>
<reference evidence="4" key="1">
    <citation type="submission" date="2016-02" db="EMBL/GenBank/DDBJ databases">
        <authorList>
            <person name="Wen L."/>
            <person name="He K."/>
            <person name="Yang H."/>
        </authorList>
    </citation>
    <scope>NUCLEOTIDE SEQUENCE [LARGE SCALE GENOMIC DNA]</scope>
    <source>
        <strain evidence="4">JCM 15929</strain>
    </source>
</reference>
<feature type="transmembrane region" description="Helical" evidence="1">
    <location>
        <begin position="158"/>
        <end position="179"/>
    </location>
</feature>
<proteinExistence type="predicted"/>
<organism evidence="3 4">
    <name type="scientific">Tsukamurella pseudospumae</name>
    <dbReference type="NCBI Taxonomy" id="239498"/>
    <lineage>
        <taxon>Bacteria</taxon>
        <taxon>Bacillati</taxon>
        <taxon>Actinomycetota</taxon>
        <taxon>Actinomycetes</taxon>
        <taxon>Mycobacteriales</taxon>
        <taxon>Tsukamurellaceae</taxon>
        <taxon>Tsukamurella</taxon>
    </lineage>
</organism>
<gene>
    <name evidence="3" type="ORF">AXK60_17660</name>
</gene>
<dbReference type="Gene3D" id="1.20.144.10">
    <property type="entry name" value="Phosphatidic acid phosphatase type 2/haloperoxidase"/>
    <property type="match status" value="2"/>
</dbReference>
<dbReference type="AlphaFoldDB" id="A0A137ZZK5"/>
<evidence type="ECO:0000256" key="1">
    <source>
        <dbReference type="SAM" id="Phobius"/>
    </source>
</evidence>
<accession>A0A137ZZK5</accession>
<comment type="caution">
    <text evidence="3">The sequence shown here is derived from an EMBL/GenBank/DDBJ whole genome shotgun (WGS) entry which is preliminary data.</text>
</comment>